<dbReference type="Pfam" id="PF06821">
    <property type="entry name" value="Ser_hydrolase"/>
    <property type="match status" value="1"/>
</dbReference>
<dbReference type="InterPro" id="IPR010662">
    <property type="entry name" value="RBBP9/YdeN"/>
</dbReference>
<proteinExistence type="predicted"/>
<reference evidence="1 2" key="1">
    <citation type="submission" date="2020-10" db="EMBL/GenBank/DDBJ databases">
        <title>The genome sequence of Chitinilyticum litopenaei 4Y14.</title>
        <authorList>
            <person name="Liu Y."/>
        </authorList>
    </citation>
    <scope>NUCLEOTIDE SEQUENCE [LARGE SCALE GENOMIC DNA]</scope>
    <source>
        <strain evidence="1 2">4Y14</strain>
    </source>
</reference>
<name>A0A8J7FLH2_9NEIS</name>
<dbReference type="AlphaFoldDB" id="A0A8J7FLH2"/>
<organism evidence="1 2">
    <name type="scientific">Chitinilyticum piscinae</name>
    <dbReference type="NCBI Taxonomy" id="2866724"/>
    <lineage>
        <taxon>Bacteria</taxon>
        <taxon>Pseudomonadati</taxon>
        <taxon>Pseudomonadota</taxon>
        <taxon>Betaproteobacteria</taxon>
        <taxon>Neisseriales</taxon>
        <taxon>Chitinibacteraceae</taxon>
        <taxon>Chitinilyticum</taxon>
    </lineage>
</organism>
<keyword evidence="2" id="KW-1185">Reference proteome</keyword>
<comment type="caution">
    <text evidence="1">The sequence shown here is derived from an EMBL/GenBank/DDBJ whole genome shotgun (WGS) entry which is preliminary data.</text>
</comment>
<dbReference type="EMBL" id="JADFUA010000006">
    <property type="protein sequence ID" value="MBE9610047.1"/>
    <property type="molecule type" value="Genomic_DNA"/>
</dbReference>
<sequence>MSVLILPGYFGSGPTHWQSRWQALHPELIRVEQRDWQQPDCAEWMAVLTTAVQAAAAPVYLVAHSLGCLLVAHWAAQHDSGKVAGALLVAPPNPWRDDYPEACMSFATLELAQLPFASLVVASRNDPYAGYDFAETAAAAWGAQLVDAGEAGHINAESNLGDWPQGWALLEQLQTQSVIK</sequence>
<dbReference type="GO" id="GO:0016787">
    <property type="term" value="F:hydrolase activity"/>
    <property type="evidence" value="ECO:0007669"/>
    <property type="project" value="UniProtKB-KW"/>
</dbReference>
<protein>
    <submittedName>
        <fullName evidence="1">Alpha/beta hydrolase</fullName>
    </submittedName>
</protein>
<dbReference type="Gene3D" id="3.40.50.1820">
    <property type="entry name" value="alpha/beta hydrolase"/>
    <property type="match status" value="1"/>
</dbReference>
<dbReference type="Proteomes" id="UP000604481">
    <property type="component" value="Unassembled WGS sequence"/>
</dbReference>
<evidence type="ECO:0000313" key="1">
    <source>
        <dbReference type="EMBL" id="MBE9610047.1"/>
    </source>
</evidence>
<dbReference type="InterPro" id="IPR029058">
    <property type="entry name" value="AB_hydrolase_fold"/>
</dbReference>
<keyword evidence="1" id="KW-0378">Hydrolase</keyword>
<evidence type="ECO:0000313" key="2">
    <source>
        <dbReference type="Proteomes" id="UP000604481"/>
    </source>
</evidence>
<dbReference type="SUPFAM" id="SSF53474">
    <property type="entry name" value="alpha/beta-Hydrolases"/>
    <property type="match status" value="1"/>
</dbReference>
<dbReference type="RefSeq" id="WP_194116562.1">
    <property type="nucleotide sequence ID" value="NZ_JADFUA010000006.1"/>
</dbReference>
<gene>
    <name evidence="1" type="ORF">INR99_11920</name>
</gene>
<accession>A0A8J7FLH2</accession>